<dbReference type="InterPro" id="IPR033902">
    <property type="entry name" value="PNPLA4"/>
</dbReference>
<keyword evidence="2" id="KW-0442">Lipid degradation</keyword>
<keyword evidence="5" id="KW-1185">Reference proteome</keyword>
<evidence type="ECO:0000313" key="5">
    <source>
        <dbReference type="Proteomes" id="UP000314982"/>
    </source>
</evidence>
<evidence type="ECO:0000259" key="3">
    <source>
        <dbReference type="PROSITE" id="PS51635"/>
    </source>
</evidence>
<dbReference type="InterPro" id="IPR002641">
    <property type="entry name" value="PNPLA_dom"/>
</dbReference>
<name>A0A4W5N9U3_9TELE</name>
<dbReference type="SUPFAM" id="SSF52151">
    <property type="entry name" value="FabD/lysophospholipase-like"/>
    <property type="match status" value="1"/>
</dbReference>
<reference evidence="4" key="3">
    <citation type="submission" date="2025-09" db="UniProtKB">
        <authorList>
            <consortium name="Ensembl"/>
        </authorList>
    </citation>
    <scope>IDENTIFICATION</scope>
</reference>
<dbReference type="PROSITE" id="PS51635">
    <property type="entry name" value="PNPLA"/>
    <property type="match status" value="1"/>
</dbReference>
<dbReference type="InterPro" id="IPR016035">
    <property type="entry name" value="Acyl_Trfase/lysoPLipase"/>
</dbReference>
<dbReference type="Proteomes" id="UP000314982">
    <property type="component" value="Unassembled WGS sequence"/>
</dbReference>
<dbReference type="STRING" id="62062.ENSHHUP00000047577"/>
<dbReference type="GO" id="GO:0005811">
    <property type="term" value="C:lipid droplet"/>
    <property type="evidence" value="ECO:0007669"/>
    <property type="project" value="TreeGrafter"/>
</dbReference>
<dbReference type="GO" id="GO:0055088">
    <property type="term" value="P:lipid homeostasis"/>
    <property type="evidence" value="ECO:0007669"/>
    <property type="project" value="TreeGrafter"/>
</dbReference>
<dbReference type="Pfam" id="PF01734">
    <property type="entry name" value="Patatin"/>
    <property type="match status" value="1"/>
</dbReference>
<dbReference type="CDD" id="cd07222">
    <property type="entry name" value="Pat_PNPLA4"/>
    <property type="match status" value="1"/>
</dbReference>
<reference evidence="5" key="1">
    <citation type="submission" date="2018-06" db="EMBL/GenBank/DDBJ databases">
        <title>Genome assembly of Danube salmon.</title>
        <authorList>
            <person name="Macqueen D.J."/>
            <person name="Gundappa M.K."/>
        </authorList>
    </citation>
    <scope>NUCLEOTIDE SEQUENCE [LARGE SCALE GENOMIC DNA]</scope>
</reference>
<dbReference type="GO" id="GO:0050253">
    <property type="term" value="F:retinyl-palmitate esterase activity"/>
    <property type="evidence" value="ECO:0007669"/>
    <property type="project" value="InterPro"/>
</dbReference>
<dbReference type="Gene3D" id="3.40.1090.10">
    <property type="entry name" value="Cytosolic phospholipase A2 catalytic domain"/>
    <property type="match status" value="1"/>
</dbReference>
<evidence type="ECO:0000256" key="2">
    <source>
        <dbReference type="PROSITE-ProRule" id="PRU01161"/>
    </source>
</evidence>
<dbReference type="GO" id="GO:0016020">
    <property type="term" value="C:membrane"/>
    <property type="evidence" value="ECO:0007669"/>
    <property type="project" value="TreeGrafter"/>
</dbReference>
<dbReference type="InterPro" id="IPR033562">
    <property type="entry name" value="PLPL"/>
</dbReference>
<feature type="domain" description="PNPLA" evidence="3">
    <location>
        <begin position="19"/>
        <end position="189"/>
    </location>
</feature>
<dbReference type="AlphaFoldDB" id="A0A4W5N9U3"/>
<comment type="caution">
    <text evidence="2">Lacks conserved residue(s) required for the propagation of feature annotation.</text>
</comment>
<sequence>MNNAIYVLFMEMTVPVMNLSFAACGFLGIYQLGACGAILRHGDKLLSSLRACAGASAGALVAAVMVTAPDKLESVKEFTFRFAKDVRSQRLGAVTPGYNFMLTLREGIEEFLPGDAHSKADNRLHISITHSKSGKNTIVSSFASREDLIKALLASSFVPVYAGIKPVEWQGQKWIDGGFTDSLPILPEGRTITVSPFAGPQDICPKHRGLMNLHLKLANMDVMFSKENIIRLNQSLFPPLEERMNQYCKEGHDDAVRFLKNENWIQ</sequence>
<feature type="short sequence motif" description="DGA/G" evidence="2">
    <location>
        <begin position="176"/>
        <end position="178"/>
    </location>
</feature>
<dbReference type="PANTHER" id="PTHR12406:SF7">
    <property type="entry name" value="PATATIN-LIKE PHOSPHOLIPASE DOMAIN-CONTAINING PROTEIN 4"/>
    <property type="match status" value="1"/>
</dbReference>
<evidence type="ECO:0000313" key="4">
    <source>
        <dbReference type="Ensembl" id="ENSHHUP00000047577.1"/>
    </source>
</evidence>
<keyword evidence="1 2" id="KW-0443">Lipid metabolism</keyword>
<reference evidence="4" key="2">
    <citation type="submission" date="2025-08" db="UniProtKB">
        <authorList>
            <consortium name="Ensembl"/>
        </authorList>
    </citation>
    <scope>IDENTIFICATION</scope>
</reference>
<dbReference type="GeneTree" id="ENSGT00940000165158"/>
<proteinExistence type="predicted"/>
<evidence type="ECO:0000256" key="1">
    <source>
        <dbReference type="ARBA" id="ARBA00023098"/>
    </source>
</evidence>
<dbReference type="GO" id="GO:0005737">
    <property type="term" value="C:cytoplasm"/>
    <property type="evidence" value="ECO:0007669"/>
    <property type="project" value="TreeGrafter"/>
</dbReference>
<protein>
    <recommendedName>
        <fullName evidence="3">PNPLA domain-containing protein</fullName>
    </recommendedName>
</protein>
<keyword evidence="2" id="KW-0378">Hydrolase</keyword>
<dbReference type="PANTHER" id="PTHR12406">
    <property type="entry name" value="CALCIUM-INDEPENDENT PHOSPHOLIPASE A2 IPLA2 -RELATED"/>
    <property type="match status" value="1"/>
</dbReference>
<feature type="active site" description="Proton acceptor" evidence="2">
    <location>
        <position position="176"/>
    </location>
</feature>
<accession>A0A4W5N9U3</accession>
<feature type="active site" description="Nucleophile" evidence="2">
    <location>
        <position position="56"/>
    </location>
</feature>
<dbReference type="GO" id="GO:0019433">
    <property type="term" value="P:triglyceride catabolic process"/>
    <property type="evidence" value="ECO:0007669"/>
    <property type="project" value="TreeGrafter"/>
</dbReference>
<dbReference type="GO" id="GO:0004806">
    <property type="term" value="F:triacylglycerol lipase activity"/>
    <property type="evidence" value="ECO:0007669"/>
    <property type="project" value="InterPro"/>
</dbReference>
<dbReference type="Ensembl" id="ENSHHUT00000049317.1">
    <property type="protein sequence ID" value="ENSHHUP00000047577.1"/>
    <property type="gene ID" value="ENSHHUG00000028911.1"/>
</dbReference>
<organism evidence="4 5">
    <name type="scientific">Hucho hucho</name>
    <name type="common">huchen</name>
    <dbReference type="NCBI Taxonomy" id="62062"/>
    <lineage>
        <taxon>Eukaryota</taxon>
        <taxon>Metazoa</taxon>
        <taxon>Chordata</taxon>
        <taxon>Craniata</taxon>
        <taxon>Vertebrata</taxon>
        <taxon>Euteleostomi</taxon>
        <taxon>Actinopterygii</taxon>
        <taxon>Neopterygii</taxon>
        <taxon>Teleostei</taxon>
        <taxon>Protacanthopterygii</taxon>
        <taxon>Salmoniformes</taxon>
        <taxon>Salmonidae</taxon>
        <taxon>Salmoninae</taxon>
        <taxon>Hucho</taxon>
    </lineage>
</organism>
<feature type="short sequence motif" description="GXSXG" evidence="2">
    <location>
        <begin position="54"/>
        <end position="58"/>
    </location>
</feature>